<feature type="chain" id="PRO_5005515605" description="Secreted protein" evidence="1">
    <location>
        <begin position="23"/>
        <end position="204"/>
    </location>
</feature>
<evidence type="ECO:0000313" key="2">
    <source>
        <dbReference type="EMBL" id="JAA65426.1"/>
    </source>
</evidence>
<sequence>MIMWMRGVACVLIYMATFRTNALIHDFDEECIKFSRFHAWFKPRSGWWPSFNFIPYLGHSYILKYEYREISASQPAWVEEYFDTKNQRAKIVAVSLGVEFADIYDYKSQRVMSYKARKPSTSGSDVKTQVECGIYDLKTFKSKYLHLRFTCATKSSTTCDMPTASEVLRYGPPYSYKLKNELTSSETRNIKHKLYTACNQGSHL</sequence>
<feature type="signal peptide" evidence="1">
    <location>
        <begin position="1"/>
        <end position="22"/>
    </location>
</feature>
<proteinExistence type="evidence at transcript level"/>
<dbReference type="AlphaFoldDB" id="A0A0K8R352"/>
<evidence type="ECO:0008006" key="3">
    <source>
        <dbReference type="Google" id="ProtNLM"/>
    </source>
</evidence>
<reference evidence="2" key="1">
    <citation type="submission" date="2012-12" db="EMBL/GenBank/DDBJ databases">
        <title>Identification and characterization of a phenylalanine ammonia-lyase gene family in Isatis indigotica Fort.</title>
        <authorList>
            <person name="Liu Q."/>
            <person name="Chen J."/>
            <person name="Zhou X."/>
            <person name="Di P."/>
            <person name="Xiao Y."/>
            <person name="Xuan H."/>
            <person name="Zhang L."/>
            <person name="Chen W."/>
        </authorList>
    </citation>
    <scope>NUCLEOTIDE SEQUENCE</scope>
    <source>
        <tissue evidence="2">Salivary gland</tissue>
    </source>
</reference>
<accession>A0A0K8R352</accession>
<evidence type="ECO:0000256" key="1">
    <source>
        <dbReference type="SAM" id="SignalP"/>
    </source>
</evidence>
<keyword evidence="1" id="KW-0732">Signal</keyword>
<name>A0A0K8R352_IXORI</name>
<organism evidence="2">
    <name type="scientific">Ixodes ricinus</name>
    <name type="common">Common tick</name>
    <name type="synonym">Acarus ricinus</name>
    <dbReference type="NCBI Taxonomy" id="34613"/>
    <lineage>
        <taxon>Eukaryota</taxon>
        <taxon>Metazoa</taxon>
        <taxon>Ecdysozoa</taxon>
        <taxon>Arthropoda</taxon>
        <taxon>Chelicerata</taxon>
        <taxon>Arachnida</taxon>
        <taxon>Acari</taxon>
        <taxon>Parasitiformes</taxon>
        <taxon>Ixodida</taxon>
        <taxon>Ixodoidea</taxon>
        <taxon>Ixodidae</taxon>
        <taxon>Ixodinae</taxon>
        <taxon>Ixodes</taxon>
    </lineage>
</organism>
<dbReference type="EMBL" id="GADI01008382">
    <property type="protein sequence ID" value="JAA65426.1"/>
    <property type="molecule type" value="mRNA"/>
</dbReference>
<protein>
    <recommendedName>
        <fullName evidence="3">Secreted protein</fullName>
    </recommendedName>
</protein>